<protein>
    <recommendedName>
        <fullName evidence="2">DUF243 domain-containing protein</fullName>
    </recommendedName>
</protein>
<dbReference type="AlphaFoldDB" id="A0AAD4PI03"/>
<dbReference type="Pfam" id="PF03103">
    <property type="entry name" value="DUF243"/>
    <property type="match status" value="1"/>
</dbReference>
<evidence type="ECO:0000259" key="2">
    <source>
        <dbReference type="SMART" id="SM00690"/>
    </source>
</evidence>
<feature type="region of interest" description="Disordered" evidence="1">
    <location>
        <begin position="158"/>
        <end position="194"/>
    </location>
</feature>
<dbReference type="GO" id="GO:0008010">
    <property type="term" value="F:structural constituent of chitin-based larval cuticle"/>
    <property type="evidence" value="ECO:0007669"/>
    <property type="project" value="TreeGrafter"/>
</dbReference>
<dbReference type="EMBL" id="JAJJHW010003409">
    <property type="protein sequence ID" value="KAH8359321.1"/>
    <property type="molecule type" value="Genomic_DNA"/>
</dbReference>
<dbReference type="GO" id="GO:0040003">
    <property type="term" value="P:chitin-based cuticle development"/>
    <property type="evidence" value="ECO:0007669"/>
    <property type="project" value="TreeGrafter"/>
</dbReference>
<feature type="domain" description="DUF243" evidence="2">
    <location>
        <begin position="42"/>
        <end position="144"/>
    </location>
</feature>
<comment type="caution">
    <text evidence="3">The sequence shown here is derived from an EMBL/GenBank/DDBJ whole genome shotgun (WGS) entry which is preliminary data.</text>
</comment>
<dbReference type="SMART" id="SM00690">
    <property type="entry name" value="DM5"/>
    <property type="match status" value="1"/>
</dbReference>
<reference evidence="3" key="1">
    <citation type="journal article" date="2021" name="Mol. Ecol. Resour.">
        <title>Phylogenomic analyses of the genus Drosophila reveals genomic signals of climate adaptation.</title>
        <authorList>
            <person name="Li F."/>
            <person name="Rane R.V."/>
            <person name="Luria V."/>
            <person name="Xiong Z."/>
            <person name="Chen J."/>
            <person name="Li Z."/>
            <person name="Catullo R.A."/>
            <person name="Griffin P.C."/>
            <person name="Schiffer M."/>
            <person name="Pearce S."/>
            <person name="Lee S.F."/>
            <person name="McElroy K."/>
            <person name="Stocker A."/>
            <person name="Shirriffs J."/>
            <person name="Cockerell F."/>
            <person name="Coppin C."/>
            <person name="Sgro C.M."/>
            <person name="Karger A."/>
            <person name="Cain J.W."/>
            <person name="Weber J.A."/>
            <person name="Santpere G."/>
            <person name="Kirschner M.W."/>
            <person name="Hoffmann A.A."/>
            <person name="Oakeshott J.G."/>
            <person name="Zhang G."/>
        </authorList>
    </citation>
    <scope>NUCLEOTIDE SEQUENCE</scope>
    <source>
        <strain evidence="3">BGI-SZ-2011g</strain>
    </source>
</reference>
<gene>
    <name evidence="3" type="ORF">KR093_005740</name>
</gene>
<proteinExistence type="predicted"/>
<feature type="non-terminal residue" evidence="3">
    <location>
        <position position="293"/>
    </location>
</feature>
<dbReference type="PANTHER" id="PTHR31927">
    <property type="entry name" value="FI07246P-RELATED-RELATED"/>
    <property type="match status" value="1"/>
</dbReference>
<dbReference type="PANTHER" id="PTHR31927:SF2">
    <property type="entry name" value="FI07246P-RELATED"/>
    <property type="match status" value="1"/>
</dbReference>
<organism evidence="3 4">
    <name type="scientific">Drosophila rubida</name>
    <dbReference type="NCBI Taxonomy" id="30044"/>
    <lineage>
        <taxon>Eukaryota</taxon>
        <taxon>Metazoa</taxon>
        <taxon>Ecdysozoa</taxon>
        <taxon>Arthropoda</taxon>
        <taxon>Hexapoda</taxon>
        <taxon>Insecta</taxon>
        <taxon>Pterygota</taxon>
        <taxon>Neoptera</taxon>
        <taxon>Endopterygota</taxon>
        <taxon>Diptera</taxon>
        <taxon>Brachycera</taxon>
        <taxon>Muscomorpha</taxon>
        <taxon>Ephydroidea</taxon>
        <taxon>Drosophilidae</taxon>
        <taxon>Drosophila</taxon>
    </lineage>
</organism>
<dbReference type="InterPro" id="IPR004145">
    <property type="entry name" value="DUF243"/>
</dbReference>
<evidence type="ECO:0000313" key="4">
    <source>
        <dbReference type="Proteomes" id="UP001200034"/>
    </source>
</evidence>
<sequence>FLTLLAICSAELGYQYQQQGPAFGYETEAGSHQTTDHYQDHAEFHKHFYAFEAPYDSSEEAEAAEHKISSLSQKNLQVVFIKAPENKAVQGALNALVKQSTEDKTAIYVLNKQTDSNELASKISSLQAQRKHKPQVHFVKYRTDAEAAHAQQHIQEQYGGVGGHGSQQPLQPSLLGYSPQPDYTQQPELPQSPQAYYPPVQVPVPAPAPLLPTPAPSYLPALPNYANSFQGYDYGRDPSNIVPLAQQQLTPGLYDVDARTARSRRIDFRVNERHRSDSRMVFPTDTVSRRYLP</sequence>
<evidence type="ECO:0000256" key="1">
    <source>
        <dbReference type="SAM" id="MobiDB-lite"/>
    </source>
</evidence>
<feature type="non-terminal residue" evidence="3">
    <location>
        <position position="1"/>
    </location>
</feature>
<keyword evidence="4" id="KW-1185">Reference proteome</keyword>
<name>A0AAD4PI03_9MUSC</name>
<dbReference type="GO" id="GO:0062129">
    <property type="term" value="C:chitin-based extracellular matrix"/>
    <property type="evidence" value="ECO:0007669"/>
    <property type="project" value="TreeGrafter"/>
</dbReference>
<dbReference type="Proteomes" id="UP001200034">
    <property type="component" value="Unassembled WGS sequence"/>
</dbReference>
<evidence type="ECO:0000313" key="3">
    <source>
        <dbReference type="EMBL" id="KAH8359321.1"/>
    </source>
</evidence>
<accession>A0AAD4PI03</accession>